<dbReference type="GO" id="GO:0046983">
    <property type="term" value="F:protein dimerization activity"/>
    <property type="evidence" value="ECO:0007669"/>
    <property type="project" value="InterPro"/>
</dbReference>
<dbReference type="InterPro" id="IPR010981">
    <property type="entry name" value="SinR/SinI_dimer_dom"/>
</dbReference>
<sequence length="112" mass="13041">MLGSYIKELRIQKNLSLTELAERAGVSKSYLSTIERDLQKNPSIQFLEKIASVLDTTVESIVQSEPSMSKDQELPNLDNEWISIVKEAMESGIDKKDFKEFLDYQRWRRNKE</sequence>
<gene>
    <name evidence="4" type="ORF">EV207_10667</name>
</gene>
<dbReference type="PROSITE" id="PS50943">
    <property type="entry name" value="HTH_CROC1"/>
    <property type="match status" value="1"/>
</dbReference>
<dbReference type="Pfam" id="PF08671">
    <property type="entry name" value="SinI"/>
    <property type="match status" value="1"/>
</dbReference>
<dbReference type="CDD" id="cd00093">
    <property type="entry name" value="HTH_XRE"/>
    <property type="match status" value="1"/>
</dbReference>
<dbReference type="OrthoDB" id="1859224at2"/>
<dbReference type="RefSeq" id="WP_132744809.1">
    <property type="nucleotide sequence ID" value="NZ_SLXK01000006.1"/>
</dbReference>
<dbReference type="InterPro" id="IPR036281">
    <property type="entry name" value="SinR/SinI_dimer_dom_sf"/>
</dbReference>
<evidence type="ECO:0000256" key="1">
    <source>
        <dbReference type="ARBA" id="ARBA00023125"/>
    </source>
</evidence>
<feature type="domain" description="HTH cro/C1-type" evidence="2">
    <location>
        <begin position="6"/>
        <end position="61"/>
    </location>
</feature>
<evidence type="ECO:0000259" key="2">
    <source>
        <dbReference type="PROSITE" id="PS50943"/>
    </source>
</evidence>
<evidence type="ECO:0000313" key="4">
    <source>
        <dbReference type="EMBL" id="TCP30244.1"/>
    </source>
</evidence>
<keyword evidence="1" id="KW-0238">DNA-binding</keyword>
<dbReference type="GO" id="GO:0003677">
    <property type="term" value="F:DNA binding"/>
    <property type="evidence" value="ECO:0007669"/>
    <property type="project" value="UniProtKB-KW"/>
</dbReference>
<dbReference type="InterPro" id="IPR001387">
    <property type="entry name" value="Cro/C1-type_HTH"/>
</dbReference>
<dbReference type="SMART" id="SM00530">
    <property type="entry name" value="HTH_XRE"/>
    <property type="match status" value="1"/>
</dbReference>
<reference evidence="4 5" key="1">
    <citation type="submission" date="2019-03" db="EMBL/GenBank/DDBJ databases">
        <title>Genomic Encyclopedia of Type Strains, Phase IV (KMG-IV): sequencing the most valuable type-strain genomes for metagenomic binning, comparative biology and taxonomic classification.</title>
        <authorList>
            <person name="Goeker M."/>
        </authorList>
    </citation>
    <scope>NUCLEOTIDE SEQUENCE [LARGE SCALE GENOMIC DNA]</scope>
    <source>
        <strain evidence="4 5">DSM 19377</strain>
    </source>
</reference>
<dbReference type="GO" id="GO:0003700">
    <property type="term" value="F:DNA-binding transcription factor activity"/>
    <property type="evidence" value="ECO:0007669"/>
    <property type="project" value="TreeGrafter"/>
</dbReference>
<name>A0A4R2P7R0_9BACL</name>
<accession>A0A4R2P7R0</accession>
<dbReference type="EMBL" id="SLXK01000006">
    <property type="protein sequence ID" value="TCP30244.1"/>
    <property type="molecule type" value="Genomic_DNA"/>
</dbReference>
<keyword evidence="5" id="KW-1185">Reference proteome</keyword>
<organism evidence="4 5">
    <name type="scientific">Scopulibacillus darangshiensis</name>
    <dbReference type="NCBI Taxonomy" id="442528"/>
    <lineage>
        <taxon>Bacteria</taxon>
        <taxon>Bacillati</taxon>
        <taxon>Bacillota</taxon>
        <taxon>Bacilli</taxon>
        <taxon>Bacillales</taxon>
        <taxon>Sporolactobacillaceae</taxon>
        <taxon>Scopulibacillus</taxon>
    </lineage>
</organism>
<dbReference type="InterPro" id="IPR010982">
    <property type="entry name" value="Lambda_DNA-bd_dom_sf"/>
</dbReference>
<evidence type="ECO:0000259" key="3">
    <source>
        <dbReference type="PROSITE" id="PS51500"/>
    </source>
</evidence>
<dbReference type="SUPFAM" id="SSF47406">
    <property type="entry name" value="SinR repressor dimerisation domain-like"/>
    <property type="match status" value="1"/>
</dbReference>
<comment type="caution">
    <text evidence="4">The sequence shown here is derived from an EMBL/GenBank/DDBJ whole genome shotgun (WGS) entry which is preliminary data.</text>
</comment>
<evidence type="ECO:0000313" key="5">
    <source>
        <dbReference type="Proteomes" id="UP000295416"/>
    </source>
</evidence>
<dbReference type="PROSITE" id="PS51500">
    <property type="entry name" value="SIN"/>
    <property type="match status" value="1"/>
</dbReference>
<dbReference type="AlphaFoldDB" id="A0A4R2P7R0"/>
<dbReference type="InterPro" id="IPR050807">
    <property type="entry name" value="TransReg_Diox_bact_type"/>
</dbReference>
<dbReference type="PANTHER" id="PTHR46797:SF13">
    <property type="entry name" value="HTH-TYPE TRANSCRIPTIONAL REGULATOR SINR"/>
    <property type="match status" value="1"/>
</dbReference>
<protein>
    <submittedName>
        <fullName evidence="4">Transcriptional regulator</fullName>
    </submittedName>
</protein>
<dbReference type="Proteomes" id="UP000295416">
    <property type="component" value="Unassembled WGS sequence"/>
</dbReference>
<feature type="domain" description="Sin" evidence="3">
    <location>
        <begin position="68"/>
        <end position="106"/>
    </location>
</feature>
<dbReference type="GO" id="GO:0005829">
    <property type="term" value="C:cytosol"/>
    <property type="evidence" value="ECO:0007669"/>
    <property type="project" value="TreeGrafter"/>
</dbReference>
<dbReference type="Pfam" id="PF01381">
    <property type="entry name" value="HTH_3"/>
    <property type="match status" value="1"/>
</dbReference>
<dbReference type="PANTHER" id="PTHR46797">
    <property type="entry name" value="HTH-TYPE TRANSCRIPTIONAL REGULATOR"/>
    <property type="match status" value="1"/>
</dbReference>
<dbReference type="Gene3D" id="1.10.260.40">
    <property type="entry name" value="lambda repressor-like DNA-binding domains"/>
    <property type="match status" value="1"/>
</dbReference>
<proteinExistence type="predicted"/>
<dbReference type="SUPFAM" id="SSF47413">
    <property type="entry name" value="lambda repressor-like DNA-binding domains"/>
    <property type="match status" value="1"/>
</dbReference>